<dbReference type="InterPro" id="IPR038658">
    <property type="entry name" value="SsgB_sf"/>
</dbReference>
<dbReference type="AlphaFoldDB" id="A0A385DAB7"/>
<accession>A0A385DAB7</accession>
<keyword evidence="6" id="KW-0131">Cell cycle</keyword>
<evidence type="ECO:0000256" key="2">
    <source>
        <dbReference type="ARBA" id="ARBA00009323"/>
    </source>
</evidence>
<comment type="subcellular location">
    <subcellularLocation>
        <location evidence="1">Cell septum</location>
    </subcellularLocation>
</comment>
<dbReference type="EMBL" id="CP031742">
    <property type="protein sequence ID" value="AXQ55312.1"/>
    <property type="molecule type" value="Genomic_DNA"/>
</dbReference>
<evidence type="ECO:0000313" key="9">
    <source>
        <dbReference type="Proteomes" id="UP000259636"/>
    </source>
</evidence>
<evidence type="ECO:0000256" key="3">
    <source>
        <dbReference type="ARBA" id="ARBA00022618"/>
    </source>
</evidence>
<comment type="similarity">
    <text evidence="2">Belongs to the SsgA family.</text>
</comment>
<name>A0A385DAB7_9ACTN</name>
<keyword evidence="5" id="KW-0717">Septation</keyword>
<evidence type="ECO:0000313" key="8">
    <source>
        <dbReference type="EMBL" id="AXQ55312.1"/>
    </source>
</evidence>
<organism evidence="8 9">
    <name type="scientific">Streptomyces koyangensis</name>
    <dbReference type="NCBI Taxonomy" id="188770"/>
    <lineage>
        <taxon>Bacteria</taxon>
        <taxon>Bacillati</taxon>
        <taxon>Actinomycetota</taxon>
        <taxon>Actinomycetes</taxon>
        <taxon>Kitasatosporales</taxon>
        <taxon>Streptomycetaceae</taxon>
        <taxon>Streptomyces</taxon>
        <taxon>Streptomyces aurantiacus group</taxon>
    </lineage>
</organism>
<dbReference type="GO" id="GO:0000917">
    <property type="term" value="P:division septum assembly"/>
    <property type="evidence" value="ECO:0007669"/>
    <property type="project" value="UniProtKB-KW"/>
</dbReference>
<sequence>MTAAVEQRARGYIVTDGNDHFAVPVLLRYDPEAARGEECPVVLHFPGAGFASPDREIPRALLEAGLRTTCTEGAVRVWPCGRVQTVVEFHAPGEEPLVIQFDAVVLIRFLRRTHAEGPAGEPAVAAAAHDPGPAPEPTAATTGTTGTTRTGAPG</sequence>
<feature type="region of interest" description="Disordered" evidence="7">
    <location>
        <begin position="120"/>
        <end position="154"/>
    </location>
</feature>
<evidence type="ECO:0000256" key="7">
    <source>
        <dbReference type="SAM" id="MobiDB-lite"/>
    </source>
</evidence>
<dbReference type="GeneID" id="300114977"/>
<evidence type="ECO:0000256" key="1">
    <source>
        <dbReference type="ARBA" id="ARBA00004431"/>
    </source>
</evidence>
<dbReference type="InterPro" id="IPR006776">
    <property type="entry name" value="SsgB"/>
</dbReference>
<evidence type="ECO:0000256" key="5">
    <source>
        <dbReference type="ARBA" id="ARBA00023210"/>
    </source>
</evidence>
<evidence type="ECO:0000256" key="6">
    <source>
        <dbReference type="ARBA" id="ARBA00023306"/>
    </source>
</evidence>
<dbReference type="Proteomes" id="UP000259636">
    <property type="component" value="Chromosome"/>
</dbReference>
<proteinExistence type="inferred from homology"/>
<dbReference type="KEGG" id="sky:D0C37_12345"/>
<dbReference type="Gene3D" id="2.30.31.20">
    <property type="entry name" value="Sporulation-specific cell division protein SsgB"/>
    <property type="match status" value="1"/>
</dbReference>
<keyword evidence="4" id="KW-0749">Sporulation</keyword>
<dbReference type="GO" id="GO:0030435">
    <property type="term" value="P:sporulation resulting in formation of a cellular spore"/>
    <property type="evidence" value="ECO:0007669"/>
    <property type="project" value="UniProtKB-KW"/>
</dbReference>
<dbReference type="GO" id="GO:0030428">
    <property type="term" value="C:cell septum"/>
    <property type="evidence" value="ECO:0007669"/>
    <property type="project" value="UniProtKB-SubCell"/>
</dbReference>
<dbReference type="Pfam" id="PF04686">
    <property type="entry name" value="SsgA"/>
    <property type="match status" value="1"/>
</dbReference>
<keyword evidence="3 8" id="KW-0132">Cell division</keyword>
<protein>
    <submittedName>
        <fullName evidence="8">SsgA family sporulation/cell division regulator</fullName>
    </submittedName>
</protein>
<evidence type="ECO:0000256" key="4">
    <source>
        <dbReference type="ARBA" id="ARBA00022969"/>
    </source>
</evidence>
<gene>
    <name evidence="8" type="ORF">D0C37_12345</name>
</gene>
<reference evidence="8 9" key="1">
    <citation type="submission" date="2018-08" db="EMBL/GenBank/DDBJ databases">
        <authorList>
            <person name="Ferrada E.E."/>
            <person name="Latorre B.A."/>
        </authorList>
    </citation>
    <scope>NUCLEOTIDE SEQUENCE [LARGE SCALE GENOMIC DNA]</scope>
    <source>
        <strain evidence="8 9">VK-A60T</strain>
    </source>
</reference>
<dbReference type="RefSeq" id="WP_101279650.1">
    <property type="nucleotide sequence ID" value="NZ_CP031742.1"/>
</dbReference>